<reference evidence="2 3" key="1">
    <citation type="submission" date="2016-05" db="EMBL/GenBank/DDBJ databases">
        <title>Genomic Taxonomy of the Vibrionaceae.</title>
        <authorList>
            <person name="Gomez-Gil B."/>
            <person name="Enciso-Ibarra J."/>
        </authorList>
    </citation>
    <scope>NUCLEOTIDE SEQUENCE [LARGE SCALE GENOMIC DNA]</scope>
    <source>
        <strain evidence="2 3">CAIM 1920</strain>
    </source>
</reference>
<evidence type="ECO:0000313" key="2">
    <source>
        <dbReference type="EMBL" id="ODA34530.1"/>
    </source>
</evidence>
<dbReference type="EMBL" id="LYBM01000007">
    <property type="protein sequence ID" value="ODA34530.1"/>
    <property type="molecule type" value="Genomic_DNA"/>
</dbReference>
<gene>
    <name evidence="2" type="ORF">A8L45_06055</name>
</gene>
<dbReference type="SUPFAM" id="SSF51735">
    <property type="entry name" value="NAD(P)-binding Rossmann-fold domains"/>
    <property type="match status" value="1"/>
</dbReference>
<dbReference type="GO" id="GO:0004029">
    <property type="term" value="F:aldehyde dehydrogenase (NAD+) activity"/>
    <property type="evidence" value="ECO:0007669"/>
    <property type="project" value="TreeGrafter"/>
</dbReference>
<name>A0A1C3EMR9_9GAMM</name>
<dbReference type="PANTHER" id="PTHR48079:SF6">
    <property type="entry name" value="NAD(P)-BINDING DOMAIN-CONTAINING PROTEIN-RELATED"/>
    <property type="match status" value="1"/>
</dbReference>
<dbReference type="Gene3D" id="3.40.50.720">
    <property type="entry name" value="NAD(P)-binding Rossmann-like Domain"/>
    <property type="match status" value="1"/>
</dbReference>
<feature type="domain" description="NAD-dependent epimerase/dehydratase" evidence="1">
    <location>
        <begin position="3"/>
        <end position="214"/>
    </location>
</feature>
<dbReference type="GO" id="GO:0005737">
    <property type="term" value="C:cytoplasm"/>
    <property type="evidence" value="ECO:0007669"/>
    <property type="project" value="TreeGrafter"/>
</dbReference>
<dbReference type="PANTHER" id="PTHR48079">
    <property type="entry name" value="PROTEIN YEEZ"/>
    <property type="match status" value="1"/>
</dbReference>
<proteinExistence type="predicted"/>
<evidence type="ECO:0000259" key="1">
    <source>
        <dbReference type="Pfam" id="PF01370"/>
    </source>
</evidence>
<evidence type="ECO:0000313" key="3">
    <source>
        <dbReference type="Proteomes" id="UP000094936"/>
    </source>
</evidence>
<dbReference type="InterPro" id="IPR036291">
    <property type="entry name" value="NAD(P)-bd_dom_sf"/>
</dbReference>
<dbReference type="OrthoDB" id="9787292at2"/>
<keyword evidence="3" id="KW-1185">Reference proteome</keyword>
<dbReference type="Pfam" id="PF01370">
    <property type="entry name" value="Epimerase"/>
    <property type="match status" value="1"/>
</dbReference>
<dbReference type="InterPro" id="IPR001509">
    <property type="entry name" value="Epimerase_deHydtase"/>
</dbReference>
<dbReference type="AlphaFoldDB" id="A0A1C3EMR9"/>
<accession>A0A1C3EMR9</accession>
<dbReference type="STRING" id="1080227.A8L45_06055"/>
<organism evidence="2 3">
    <name type="scientific">Veronia pacifica</name>
    <dbReference type="NCBI Taxonomy" id="1080227"/>
    <lineage>
        <taxon>Bacteria</taxon>
        <taxon>Pseudomonadati</taxon>
        <taxon>Pseudomonadota</taxon>
        <taxon>Gammaproteobacteria</taxon>
        <taxon>Vibrionales</taxon>
        <taxon>Vibrionaceae</taxon>
        <taxon>Veronia</taxon>
    </lineage>
</organism>
<protein>
    <recommendedName>
        <fullName evidence="1">NAD-dependent epimerase/dehydratase domain-containing protein</fullName>
    </recommendedName>
</protein>
<dbReference type="InterPro" id="IPR051783">
    <property type="entry name" value="NAD(P)-dependent_oxidoreduct"/>
</dbReference>
<dbReference type="Proteomes" id="UP000094936">
    <property type="component" value="Unassembled WGS sequence"/>
</dbReference>
<dbReference type="RefSeq" id="WP_068900252.1">
    <property type="nucleotide sequence ID" value="NZ_JBHUIF010000015.1"/>
</dbReference>
<comment type="caution">
    <text evidence="2">The sequence shown here is derived from an EMBL/GenBank/DDBJ whole genome shotgun (WGS) entry which is preliminary data.</text>
</comment>
<sequence length="297" mass="32715">MKILLLGATGTIGSAVLSELLQHDHAVLALARSDISEQALRQTGAEVIRGDIVSPSHWSTHLCHVDAVVHVAATFCQDMGAIDRKLIDELVAQGNKLGRKIRFIYTGGVWLYGHTENQVVSENSPFNPISSFCWMIENSALITRAQCFDANIIHPGIVYDRDSGALSGFVPDKGQIEVWGSLETRWPVVHVNDLASTYRLILEKGCDGESYNVCGEQGVKVGDIADAYRKRFDLTTQPVVRPVEDVIAEHGDWALGATLDQLMSADKIKRELNWRAHHNDILSYINEPNSPFATSPS</sequence>